<keyword evidence="4" id="KW-0472">Membrane</keyword>
<accession>A0A1C3V761</accession>
<keyword evidence="4" id="KW-1133">Transmembrane helix</keyword>
<dbReference type="InterPro" id="IPR021731">
    <property type="entry name" value="AMIN_dom"/>
</dbReference>
<dbReference type="GO" id="GO:0009253">
    <property type="term" value="P:peptidoglycan catabolic process"/>
    <property type="evidence" value="ECO:0007669"/>
    <property type="project" value="InterPro"/>
</dbReference>
<dbReference type="AlphaFoldDB" id="A0A1C3V761"/>
<dbReference type="SUPFAM" id="SSF53187">
    <property type="entry name" value="Zn-dependent exopeptidases"/>
    <property type="match status" value="1"/>
</dbReference>
<evidence type="ECO:0000256" key="4">
    <source>
        <dbReference type="SAM" id="Phobius"/>
    </source>
</evidence>
<dbReference type="CDD" id="cd02696">
    <property type="entry name" value="MurNAc-LAA"/>
    <property type="match status" value="1"/>
</dbReference>
<comment type="catalytic activity">
    <reaction evidence="1">
        <text>Hydrolyzes the link between N-acetylmuramoyl residues and L-amino acid residues in certain cell-wall glycopeptides.</text>
        <dbReference type="EC" id="3.5.1.28"/>
    </reaction>
</comment>
<dbReference type="STRING" id="410764.GA0061103_3355"/>
<dbReference type="EMBL" id="FMAG01000002">
    <property type="protein sequence ID" value="SCB23646.1"/>
    <property type="molecule type" value="Genomic_DNA"/>
</dbReference>
<evidence type="ECO:0000313" key="7">
    <source>
        <dbReference type="Proteomes" id="UP000199101"/>
    </source>
</evidence>
<dbReference type="SMART" id="SM00646">
    <property type="entry name" value="Ami_3"/>
    <property type="match status" value="1"/>
</dbReference>
<reference evidence="7" key="1">
    <citation type="submission" date="2016-08" db="EMBL/GenBank/DDBJ databases">
        <authorList>
            <person name="Varghese N."/>
            <person name="Submissions Spin"/>
        </authorList>
    </citation>
    <scope>NUCLEOTIDE SEQUENCE [LARGE SCALE GENOMIC DNA]</scope>
    <source>
        <strain evidence="7">HAMBI 2975</strain>
    </source>
</reference>
<dbReference type="EC" id="3.5.1.28" evidence="2"/>
<evidence type="ECO:0000256" key="1">
    <source>
        <dbReference type="ARBA" id="ARBA00001561"/>
    </source>
</evidence>
<name>A0A1C3V761_9HYPH</name>
<dbReference type="Gene3D" id="3.40.630.40">
    <property type="entry name" value="Zn-dependent exopeptidases"/>
    <property type="match status" value="1"/>
</dbReference>
<keyword evidence="4" id="KW-0812">Transmembrane</keyword>
<dbReference type="GO" id="GO:0030288">
    <property type="term" value="C:outer membrane-bounded periplasmic space"/>
    <property type="evidence" value="ECO:0007669"/>
    <property type="project" value="TreeGrafter"/>
</dbReference>
<keyword evidence="3" id="KW-0378">Hydrolase</keyword>
<dbReference type="Gene3D" id="2.60.40.3500">
    <property type="match status" value="1"/>
</dbReference>
<dbReference type="Pfam" id="PF11741">
    <property type="entry name" value="AMIN"/>
    <property type="match status" value="1"/>
</dbReference>
<sequence length="461" mass="50090">MMRTREGVLSIRLPAHHRCSHQVKPGSRYWDFKNNVETNMGRVGHLVKGLRHVAESGVRALRFAAAAFALVILVSVSAFAPAAAADDSVLAYGARIAGDDARTRIVIDLDRAPTFTVHYLDNPVRIVVDLPATAFGFPAANLKPTGLFKDIRYGTMDADSARIVLTAKKPVKLVTAKVQADESGKGQRLVLDAEMLPAEQFAELVKKQNWTSDDTAKDVGPVEPTQKADPNVFLVAVDAGHGGIDAGATGTDGVTQEKDITLAFAKMFADKLNAQPGIKAFLTRDKDQYLSLSERVTIARQNRASLFISLHADTLKQKDIRGATVYTISDKASDRLAGEVADRENNSDQIAGAEAQTQPAAVNDILMDLTRRETQAFSISLAQDVLSSFNGQISMINNPHRHAGFQVLTAPDVPSILLELGFLSNKEDEKLLLDPDWRQKVADRLTEAVKQYRVSIIANGG</sequence>
<dbReference type="PANTHER" id="PTHR30404">
    <property type="entry name" value="N-ACETYLMURAMOYL-L-ALANINE AMIDASE"/>
    <property type="match status" value="1"/>
</dbReference>
<dbReference type="Proteomes" id="UP000199101">
    <property type="component" value="Unassembled WGS sequence"/>
</dbReference>
<evidence type="ECO:0000256" key="2">
    <source>
        <dbReference type="ARBA" id="ARBA00011901"/>
    </source>
</evidence>
<feature type="transmembrane region" description="Helical" evidence="4">
    <location>
        <begin position="60"/>
        <end position="80"/>
    </location>
</feature>
<dbReference type="InterPro" id="IPR050695">
    <property type="entry name" value="N-acetylmuramoyl_amidase_3"/>
</dbReference>
<dbReference type="Pfam" id="PF01520">
    <property type="entry name" value="Amidase_3"/>
    <property type="match status" value="1"/>
</dbReference>
<organism evidence="6 7">
    <name type="scientific">Rhizobium multihospitium</name>
    <dbReference type="NCBI Taxonomy" id="410764"/>
    <lineage>
        <taxon>Bacteria</taxon>
        <taxon>Pseudomonadati</taxon>
        <taxon>Pseudomonadota</taxon>
        <taxon>Alphaproteobacteria</taxon>
        <taxon>Hyphomicrobiales</taxon>
        <taxon>Rhizobiaceae</taxon>
        <taxon>Rhizobium/Agrobacterium group</taxon>
        <taxon>Rhizobium</taxon>
    </lineage>
</organism>
<gene>
    <name evidence="6" type="ORF">GA0061103_3355</name>
</gene>
<dbReference type="InterPro" id="IPR002508">
    <property type="entry name" value="MurNAc-LAA_cat"/>
</dbReference>
<evidence type="ECO:0000313" key="6">
    <source>
        <dbReference type="EMBL" id="SCB23646.1"/>
    </source>
</evidence>
<dbReference type="PANTHER" id="PTHR30404:SF0">
    <property type="entry name" value="N-ACETYLMURAMOYL-L-ALANINE AMIDASE AMIC"/>
    <property type="match status" value="1"/>
</dbReference>
<evidence type="ECO:0000259" key="5">
    <source>
        <dbReference type="SMART" id="SM00646"/>
    </source>
</evidence>
<feature type="domain" description="MurNAc-LAA" evidence="5">
    <location>
        <begin position="296"/>
        <end position="450"/>
    </location>
</feature>
<protein>
    <recommendedName>
        <fullName evidence="2">N-acetylmuramoyl-L-alanine amidase</fullName>
        <ecNumber evidence="2">3.5.1.28</ecNumber>
    </recommendedName>
</protein>
<proteinExistence type="predicted"/>
<dbReference type="GO" id="GO:0008745">
    <property type="term" value="F:N-acetylmuramoyl-L-alanine amidase activity"/>
    <property type="evidence" value="ECO:0007669"/>
    <property type="project" value="UniProtKB-EC"/>
</dbReference>
<keyword evidence="7" id="KW-1185">Reference proteome</keyword>
<evidence type="ECO:0000256" key="3">
    <source>
        <dbReference type="ARBA" id="ARBA00022801"/>
    </source>
</evidence>